<evidence type="ECO:0000313" key="1">
    <source>
        <dbReference type="EMBL" id="TPR04022.1"/>
    </source>
</evidence>
<comment type="caution">
    <text evidence="1">The sequence shown here is derived from an EMBL/GenBank/DDBJ whole genome shotgun (WGS) entry which is preliminary data.</text>
</comment>
<evidence type="ECO:0000313" key="2">
    <source>
        <dbReference type="Proteomes" id="UP000197666"/>
    </source>
</evidence>
<gene>
    <name evidence="1" type="ORF">CAN33_003055</name>
</gene>
<dbReference type="VEuPathDB" id="FungiDB:M747DRAFT_347405"/>
<protein>
    <submittedName>
        <fullName evidence="1">Uncharacterized protein</fullName>
    </submittedName>
</protein>
<dbReference type="VEuPathDB" id="FungiDB:An04g07760"/>
<organism evidence="1 2">
    <name type="scientific">Aspergillus niger</name>
    <dbReference type="NCBI Taxonomy" id="5061"/>
    <lineage>
        <taxon>Eukaryota</taxon>
        <taxon>Fungi</taxon>
        <taxon>Dikarya</taxon>
        <taxon>Ascomycota</taxon>
        <taxon>Pezizomycotina</taxon>
        <taxon>Eurotiomycetes</taxon>
        <taxon>Eurotiomycetidae</taxon>
        <taxon>Eurotiales</taxon>
        <taxon>Aspergillaceae</taxon>
        <taxon>Aspergillus</taxon>
        <taxon>Aspergillus subgen. Circumdati</taxon>
    </lineage>
</organism>
<proteinExistence type="predicted"/>
<dbReference type="Proteomes" id="UP000197666">
    <property type="component" value="Unassembled WGS sequence"/>
</dbReference>
<dbReference type="AlphaFoldDB" id="A0A505I333"/>
<dbReference type="VEuPathDB" id="FungiDB:ASPNIDRAFT2_1180560"/>
<reference evidence="2" key="1">
    <citation type="submission" date="2018-10" db="EMBL/GenBank/DDBJ databases">
        <title>FDA dAtabase for Regulatory Grade micrObial Sequences (FDA-ARGOS): Supporting development and validation of Infectious Disease Dx tests.</title>
        <authorList>
            <person name="Kerrigan L."/>
            <person name="Tallon L."/>
            <person name="Sadzewicz L."/>
            <person name="Sengamalay N."/>
            <person name="Ott S."/>
            <person name="Godinez A."/>
            <person name="Nagaraj S."/>
            <person name="Vavikolanu K."/>
            <person name="Nadendla S."/>
            <person name="George J."/>
            <person name="Sichtig H."/>
        </authorList>
    </citation>
    <scope>NUCLEOTIDE SEQUENCE [LARGE SCALE GENOMIC DNA]</scope>
    <source>
        <strain evidence="2">FDAARGOS_311</strain>
    </source>
</reference>
<dbReference type="VEuPathDB" id="FungiDB:ATCC64974_82350"/>
<name>A0A505I333_ASPNG</name>
<accession>A0A505I333</accession>
<sequence length="239" mass="27837">MYGTILSAIHQLPKIVILPTKASSHMGDELKSLPPLPTSLPFPAQHRILRVLQQRLERSAFESIQKWHPQLGQANGWDCAENVELHMAFRALDRKRRTHSTSGLLKIPKKGVNRLRVDIEGIRHAAVHRRLQDHCCLLQQLHSARDFATVWLGDPQCGREIEQYQVRINCLFSRWMARTHHLQGNLAVRMGRNRIPEDRRYQFLLREATRRLLEKTNDDCVEQVDYILQLSFPSLYTKT</sequence>
<dbReference type="EMBL" id="NKJJ02000006">
    <property type="protein sequence ID" value="TPR04022.1"/>
    <property type="molecule type" value="Genomic_DNA"/>
</dbReference>